<dbReference type="InterPro" id="IPR004105">
    <property type="entry name" value="CheA-like_dim"/>
</dbReference>
<sequence length="595" mass="65929">MSKENEYREIFLAEAVESHEELNRLITELEKKPDDNKPVDAIFRITHTLKGNASGMGFKTIADFAHVVEDIFSAIREKKLALDEQIFSSLFKSIDVLGDLIHSVKTGAKVQYRGIKTKLEVILKSLKEGEQSAPEDNEEANSNTDPSTKDHSITTVSNQNRIAPSDHAANTVQKESMSEPEPEENAKIIFSDHVQVPVRKLDNLLNLVGELVIERDRIIGLNAENMGGNEYSRLNRISSDLQYSVMDVRLVQVSFLFNKFHRIVRDTANQENKSVSLTLKGTETEIDRNILQIISDSLIHLIRNAIGHGIESIVDRKNAGKPAEGHLTLKAISESDAVIIDVSDDGRGVDAQKIREKAIQKGILTEAEAKNFSDDDIVLMIFEPGFSTADNISEISGRGVGMDVVKKALDSIGGTISINTHKGVGTTFSLRIPASMAVKGTLLFELKNITYAIPLSYTEAVLSIHKKDIYKVSNGLVTSHLGKTIPLVFLKDIFELSYANLVNESKILHKTYDRTSAEKALNIVIVSYNSRVMGIAVDKLLQQKEIVEKPLSKPFDNSKMINGVTILGNGHVCPVLNVATLFNLIFIRNYTNKKN</sequence>
<dbReference type="Pfam" id="PF02895">
    <property type="entry name" value="H-kinase_dim"/>
    <property type="match status" value="1"/>
</dbReference>
<dbReference type="Gene3D" id="2.30.30.40">
    <property type="entry name" value="SH3 Domains"/>
    <property type="match status" value="1"/>
</dbReference>
<keyword evidence="9" id="KW-0067">ATP-binding</keyword>
<dbReference type="InterPro" id="IPR002545">
    <property type="entry name" value="CheW-lke_dom"/>
</dbReference>
<dbReference type="InterPro" id="IPR008207">
    <property type="entry name" value="Sig_transdc_His_kin_Hpt_dom"/>
</dbReference>
<accession>A0A937KEF1</accession>
<feature type="domain" description="Histidine kinase" evidence="14">
    <location>
        <begin position="189"/>
        <end position="436"/>
    </location>
</feature>
<evidence type="ECO:0000256" key="5">
    <source>
        <dbReference type="ARBA" id="ARBA00022553"/>
    </source>
</evidence>
<dbReference type="SMART" id="SM00073">
    <property type="entry name" value="HPT"/>
    <property type="match status" value="1"/>
</dbReference>
<dbReference type="Pfam" id="PF01627">
    <property type="entry name" value="Hpt"/>
    <property type="match status" value="1"/>
</dbReference>
<evidence type="ECO:0000313" key="18">
    <source>
        <dbReference type="Proteomes" id="UP000614216"/>
    </source>
</evidence>
<evidence type="ECO:0000256" key="9">
    <source>
        <dbReference type="ARBA" id="ARBA00022840"/>
    </source>
</evidence>
<comment type="caution">
    <text evidence="17">The sequence shown here is derived from an EMBL/GenBank/DDBJ whole genome shotgun (WGS) entry which is preliminary data.</text>
</comment>
<feature type="compositionally biased region" description="Polar residues" evidence="13">
    <location>
        <begin position="153"/>
        <end position="175"/>
    </location>
</feature>
<dbReference type="SMART" id="SM01231">
    <property type="entry name" value="H-kinase_dim"/>
    <property type="match status" value="1"/>
</dbReference>
<evidence type="ECO:0000256" key="3">
    <source>
        <dbReference type="ARBA" id="ARBA00021495"/>
    </source>
</evidence>
<feature type="region of interest" description="Disordered" evidence="13">
    <location>
        <begin position="128"/>
        <end position="183"/>
    </location>
</feature>
<dbReference type="Gene3D" id="1.20.120.160">
    <property type="entry name" value="HPT domain"/>
    <property type="match status" value="1"/>
</dbReference>
<dbReference type="InterPro" id="IPR036890">
    <property type="entry name" value="HATPase_C_sf"/>
</dbReference>
<evidence type="ECO:0000256" key="1">
    <source>
        <dbReference type="ARBA" id="ARBA00000085"/>
    </source>
</evidence>
<evidence type="ECO:0000259" key="16">
    <source>
        <dbReference type="PROSITE" id="PS50894"/>
    </source>
</evidence>
<keyword evidence="18" id="KW-1185">Reference proteome</keyword>
<dbReference type="EC" id="2.7.13.3" evidence="2"/>
<dbReference type="PROSITE" id="PS50851">
    <property type="entry name" value="CHEW"/>
    <property type="match status" value="1"/>
</dbReference>
<gene>
    <name evidence="17" type="ORF">JMN32_12370</name>
</gene>
<evidence type="ECO:0000256" key="12">
    <source>
        <dbReference type="PROSITE-ProRule" id="PRU00110"/>
    </source>
</evidence>
<dbReference type="CDD" id="cd00088">
    <property type="entry name" value="HPT"/>
    <property type="match status" value="1"/>
</dbReference>
<evidence type="ECO:0000256" key="10">
    <source>
        <dbReference type="ARBA" id="ARBA00023012"/>
    </source>
</evidence>
<feature type="modified residue" description="Phosphohistidine" evidence="12">
    <location>
        <position position="47"/>
    </location>
</feature>
<dbReference type="InterPro" id="IPR036097">
    <property type="entry name" value="HisK_dim/P_sf"/>
</dbReference>
<dbReference type="PANTHER" id="PTHR43395">
    <property type="entry name" value="SENSOR HISTIDINE KINASE CHEA"/>
    <property type="match status" value="1"/>
</dbReference>
<comment type="function">
    <text evidence="11">Involved in the transmission of sensory signals from the chemoreceptors to the flagellar motors. CheA is autophosphorylated; it can transfer its phosphate group to either CheB or CheY.</text>
</comment>
<protein>
    <recommendedName>
        <fullName evidence="3">Chemotaxis protein CheA</fullName>
        <ecNumber evidence="2">2.7.13.3</ecNumber>
    </recommendedName>
</protein>
<dbReference type="GO" id="GO:0005737">
    <property type="term" value="C:cytoplasm"/>
    <property type="evidence" value="ECO:0007669"/>
    <property type="project" value="InterPro"/>
</dbReference>
<dbReference type="SMART" id="SM00260">
    <property type="entry name" value="CheW"/>
    <property type="match status" value="1"/>
</dbReference>
<evidence type="ECO:0000256" key="2">
    <source>
        <dbReference type="ARBA" id="ARBA00012438"/>
    </source>
</evidence>
<dbReference type="Pfam" id="PF02518">
    <property type="entry name" value="HATPase_c"/>
    <property type="match status" value="1"/>
</dbReference>
<keyword evidence="6" id="KW-0808">Transferase</keyword>
<dbReference type="RefSeq" id="WP_202856635.1">
    <property type="nucleotide sequence ID" value="NZ_JAEUGD010000042.1"/>
</dbReference>
<organism evidence="17 18">
    <name type="scientific">Fulvivirga marina</name>
    <dbReference type="NCBI Taxonomy" id="2494733"/>
    <lineage>
        <taxon>Bacteria</taxon>
        <taxon>Pseudomonadati</taxon>
        <taxon>Bacteroidota</taxon>
        <taxon>Cytophagia</taxon>
        <taxon>Cytophagales</taxon>
        <taxon>Fulvivirgaceae</taxon>
        <taxon>Fulvivirga</taxon>
    </lineage>
</organism>
<dbReference type="SUPFAM" id="SSF47384">
    <property type="entry name" value="Homodimeric domain of signal transducing histidine kinase"/>
    <property type="match status" value="1"/>
</dbReference>
<evidence type="ECO:0000259" key="15">
    <source>
        <dbReference type="PROSITE" id="PS50851"/>
    </source>
</evidence>
<dbReference type="PRINTS" id="PR00344">
    <property type="entry name" value="BCTRLSENSOR"/>
</dbReference>
<dbReference type="InterPro" id="IPR051315">
    <property type="entry name" value="Bact_Chemotaxis_CheA"/>
</dbReference>
<evidence type="ECO:0000256" key="7">
    <source>
        <dbReference type="ARBA" id="ARBA00022741"/>
    </source>
</evidence>
<dbReference type="SUPFAM" id="SSF50341">
    <property type="entry name" value="CheW-like"/>
    <property type="match status" value="1"/>
</dbReference>
<dbReference type="GO" id="GO:0005524">
    <property type="term" value="F:ATP binding"/>
    <property type="evidence" value="ECO:0007669"/>
    <property type="project" value="UniProtKB-KW"/>
</dbReference>
<dbReference type="Gene3D" id="3.30.565.10">
    <property type="entry name" value="Histidine kinase-like ATPase, C-terminal domain"/>
    <property type="match status" value="1"/>
</dbReference>
<feature type="domain" description="CheW-like" evidence="15">
    <location>
        <begin position="438"/>
        <end position="587"/>
    </location>
</feature>
<dbReference type="FunFam" id="3.30.565.10:FF:000016">
    <property type="entry name" value="Chemotaxis protein CheA, putative"/>
    <property type="match status" value="1"/>
</dbReference>
<evidence type="ECO:0000259" key="14">
    <source>
        <dbReference type="PROSITE" id="PS50109"/>
    </source>
</evidence>
<dbReference type="GO" id="GO:0006935">
    <property type="term" value="P:chemotaxis"/>
    <property type="evidence" value="ECO:0007669"/>
    <property type="project" value="UniProtKB-KW"/>
</dbReference>
<evidence type="ECO:0000256" key="11">
    <source>
        <dbReference type="ARBA" id="ARBA00035100"/>
    </source>
</evidence>
<dbReference type="SUPFAM" id="SSF47226">
    <property type="entry name" value="Histidine-containing phosphotransfer domain, HPT domain"/>
    <property type="match status" value="1"/>
</dbReference>
<dbReference type="PROSITE" id="PS50894">
    <property type="entry name" value="HPT"/>
    <property type="match status" value="1"/>
</dbReference>
<keyword evidence="4" id="KW-0145">Chemotaxis</keyword>
<evidence type="ECO:0000256" key="13">
    <source>
        <dbReference type="SAM" id="MobiDB-lite"/>
    </source>
</evidence>
<reference evidence="17" key="1">
    <citation type="submission" date="2021-01" db="EMBL/GenBank/DDBJ databases">
        <title>Fulvivirga kasyanovii gen. nov., sp nov., a novel member of the phylum Bacteroidetes isolated from seawater in a mussel farm.</title>
        <authorList>
            <person name="Zhao L.-H."/>
            <person name="Wang Z.-J."/>
        </authorList>
    </citation>
    <scope>NUCLEOTIDE SEQUENCE</scope>
    <source>
        <strain evidence="17">29W222</strain>
    </source>
</reference>
<keyword evidence="10" id="KW-0902">Two-component regulatory system</keyword>
<evidence type="ECO:0000256" key="8">
    <source>
        <dbReference type="ARBA" id="ARBA00022777"/>
    </source>
</evidence>
<dbReference type="Proteomes" id="UP000614216">
    <property type="component" value="Unassembled WGS sequence"/>
</dbReference>
<dbReference type="InterPro" id="IPR036641">
    <property type="entry name" value="HPT_dom_sf"/>
</dbReference>
<proteinExistence type="predicted"/>
<name>A0A937KEF1_9BACT</name>
<dbReference type="InterPro" id="IPR003594">
    <property type="entry name" value="HATPase_dom"/>
</dbReference>
<dbReference type="AlphaFoldDB" id="A0A937KEF1"/>
<keyword evidence="5 12" id="KW-0597">Phosphoprotein</keyword>
<dbReference type="Gene3D" id="1.10.287.560">
    <property type="entry name" value="Histidine kinase CheA-like, homodimeric domain"/>
    <property type="match status" value="1"/>
</dbReference>
<dbReference type="GO" id="GO:0000155">
    <property type="term" value="F:phosphorelay sensor kinase activity"/>
    <property type="evidence" value="ECO:0007669"/>
    <property type="project" value="InterPro"/>
</dbReference>
<dbReference type="InterPro" id="IPR004358">
    <property type="entry name" value="Sig_transdc_His_kin-like_C"/>
</dbReference>
<keyword evidence="8" id="KW-0418">Kinase</keyword>
<dbReference type="PANTHER" id="PTHR43395:SF10">
    <property type="entry name" value="CHEMOTAXIS PROTEIN CHEA"/>
    <property type="match status" value="1"/>
</dbReference>
<dbReference type="SUPFAM" id="SSF55874">
    <property type="entry name" value="ATPase domain of HSP90 chaperone/DNA topoisomerase II/histidine kinase"/>
    <property type="match status" value="1"/>
</dbReference>
<dbReference type="PROSITE" id="PS50109">
    <property type="entry name" value="HIS_KIN"/>
    <property type="match status" value="1"/>
</dbReference>
<feature type="domain" description="HPt" evidence="16">
    <location>
        <begin position="1"/>
        <end position="104"/>
    </location>
</feature>
<evidence type="ECO:0000313" key="17">
    <source>
        <dbReference type="EMBL" id="MBL6447108.1"/>
    </source>
</evidence>
<dbReference type="InterPro" id="IPR036061">
    <property type="entry name" value="CheW-like_dom_sf"/>
</dbReference>
<dbReference type="Pfam" id="PF01584">
    <property type="entry name" value="CheW"/>
    <property type="match status" value="1"/>
</dbReference>
<keyword evidence="7" id="KW-0547">Nucleotide-binding</keyword>
<dbReference type="InterPro" id="IPR005467">
    <property type="entry name" value="His_kinase_dom"/>
</dbReference>
<evidence type="ECO:0000256" key="6">
    <source>
        <dbReference type="ARBA" id="ARBA00022679"/>
    </source>
</evidence>
<dbReference type="SMART" id="SM00387">
    <property type="entry name" value="HATPase_c"/>
    <property type="match status" value="1"/>
</dbReference>
<dbReference type="InterPro" id="IPR037006">
    <property type="entry name" value="CheA-like_homodim_sf"/>
</dbReference>
<evidence type="ECO:0000256" key="4">
    <source>
        <dbReference type="ARBA" id="ARBA00022500"/>
    </source>
</evidence>
<comment type="catalytic activity">
    <reaction evidence="1">
        <text>ATP + protein L-histidine = ADP + protein N-phospho-L-histidine.</text>
        <dbReference type="EC" id="2.7.13.3"/>
    </reaction>
</comment>
<dbReference type="EMBL" id="JAEUGD010000042">
    <property type="protein sequence ID" value="MBL6447108.1"/>
    <property type="molecule type" value="Genomic_DNA"/>
</dbReference>